<keyword evidence="2" id="KW-1185">Reference proteome</keyword>
<accession>A0A1L3SXV2</accession>
<reference evidence="2" key="1">
    <citation type="submission" date="2016-11" db="EMBL/GenBank/DDBJ databases">
        <title>Mesorhizobium oceanicum sp. nov., isolated from deep seawater in South China Sea.</title>
        <authorList>
            <person name="Fu G.-Y."/>
        </authorList>
    </citation>
    <scope>NUCLEOTIDE SEQUENCE [LARGE SCALE GENOMIC DNA]</scope>
    <source>
        <strain evidence="2">B7</strain>
    </source>
</reference>
<sequence>MRRETIRVTVEKEVDVTTLDLEPEQVAAILAEHTRARLELQSRTMVKTDVQERMSGGEYMGHTVEFYLEPIEGETT</sequence>
<evidence type="ECO:0000313" key="1">
    <source>
        <dbReference type="EMBL" id="APH74135.1"/>
    </source>
</evidence>
<dbReference type="STRING" id="1670800.BSQ44_24260"/>
<protein>
    <submittedName>
        <fullName evidence="1">Uncharacterized protein</fullName>
    </submittedName>
</protein>
<dbReference type="KEGG" id="meso:BSQ44_24260"/>
<evidence type="ECO:0000313" key="2">
    <source>
        <dbReference type="Proteomes" id="UP000182840"/>
    </source>
</evidence>
<name>A0A1L3SXV2_9HYPH</name>
<organism evidence="1 2">
    <name type="scientific">Aquibium oceanicum</name>
    <dbReference type="NCBI Taxonomy" id="1670800"/>
    <lineage>
        <taxon>Bacteria</taxon>
        <taxon>Pseudomonadati</taxon>
        <taxon>Pseudomonadota</taxon>
        <taxon>Alphaproteobacteria</taxon>
        <taxon>Hyphomicrobiales</taxon>
        <taxon>Phyllobacteriaceae</taxon>
        <taxon>Aquibium</taxon>
    </lineage>
</organism>
<dbReference type="Proteomes" id="UP000182840">
    <property type="component" value="Chromosome"/>
</dbReference>
<dbReference type="AlphaFoldDB" id="A0A1L3SXV2"/>
<gene>
    <name evidence="1" type="ORF">BSQ44_24260</name>
</gene>
<proteinExistence type="predicted"/>
<dbReference type="EMBL" id="CP018171">
    <property type="protein sequence ID" value="APH74135.1"/>
    <property type="molecule type" value="Genomic_DNA"/>
</dbReference>
<dbReference type="RefSeq" id="WP_072607597.1">
    <property type="nucleotide sequence ID" value="NZ_CP018171.1"/>
</dbReference>